<gene>
    <name evidence="1" type="primary">KIAA0825</name>
    <name evidence="1" type="ORF">TNCV_4722581</name>
</gene>
<dbReference type="PANTHER" id="PTHR33960">
    <property type="entry name" value="SIMILAR TO KIAA0825 PROTEIN"/>
    <property type="match status" value="1"/>
</dbReference>
<dbReference type="InterPro" id="IPR027993">
    <property type="entry name" value="DUF4495"/>
</dbReference>
<dbReference type="PANTHER" id="PTHR33960:SF1">
    <property type="entry name" value="SIMILAR TO KIAA0825 PROTEIN"/>
    <property type="match status" value="1"/>
</dbReference>
<evidence type="ECO:0000313" key="1">
    <source>
        <dbReference type="EMBL" id="GFY29130.1"/>
    </source>
</evidence>
<dbReference type="EMBL" id="BMAU01021387">
    <property type="protein sequence ID" value="GFY29130.1"/>
    <property type="molecule type" value="Genomic_DNA"/>
</dbReference>
<dbReference type="Pfam" id="PF14906">
    <property type="entry name" value="DUF4495"/>
    <property type="match status" value="1"/>
</dbReference>
<name>A0A8X7BF51_TRICX</name>
<reference evidence="1" key="1">
    <citation type="submission" date="2020-08" db="EMBL/GenBank/DDBJ databases">
        <title>Multicomponent nature underlies the extraordinary mechanical properties of spider dragline silk.</title>
        <authorList>
            <person name="Kono N."/>
            <person name="Nakamura H."/>
            <person name="Mori M."/>
            <person name="Yoshida Y."/>
            <person name="Ohtoshi R."/>
            <person name="Malay A.D."/>
            <person name="Moran D.A.P."/>
            <person name="Tomita M."/>
            <person name="Numata K."/>
            <person name="Arakawa K."/>
        </authorList>
    </citation>
    <scope>NUCLEOTIDE SEQUENCE</scope>
</reference>
<organism evidence="1 2">
    <name type="scientific">Trichonephila clavipes</name>
    <name type="common">Golden silk orbweaver</name>
    <name type="synonym">Nephila clavipes</name>
    <dbReference type="NCBI Taxonomy" id="2585209"/>
    <lineage>
        <taxon>Eukaryota</taxon>
        <taxon>Metazoa</taxon>
        <taxon>Ecdysozoa</taxon>
        <taxon>Arthropoda</taxon>
        <taxon>Chelicerata</taxon>
        <taxon>Arachnida</taxon>
        <taxon>Araneae</taxon>
        <taxon>Araneomorphae</taxon>
        <taxon>Entelegynae</taxon>
        <taxon>Araneoidea</taxon>
        <taxon>Nephilidae</taxon>
        <taxon>Trichonephila</taxon>
    </lineage>
</organism>
<keyword evidence="2" id="KW-1185">Reference proteome</keyword>
<evidence type="ECO:0000313" key="2">
    <source>
        <dbReference type="Proteomes" id="UP000887159"/>
    </source>
</evidence>
<comment type="caution">
    <text evidence="1">The sequence shown here is derived from an EMBL/GenBank/DDBJ whole genome shotgun (WGS) entry which is preliminary data.</text>
</comment>
<proteinExistence type="predicted"/>
<protein>
    <submittedName>
        <fullName evidence="1">Uncharacterized protein KIAA0825</fullName>
    </submittedName>
</protein>
<sequence>MERSLSQSRSSICEPFKSRVLDPQDGLLAFRSPKRIFVSDFMSKSVLRRSKLMSELSGWVLVAYFSPWARTSTRGASATPNAVTLSESLNIALFMEKGAISSRRLDFYLLVHGRLTIVEKGYLSYLQRSLQNDIENIVKTLIEKEKVALKHQQWRDLLIPDKTTHFTSESVKTNILLQSTFNTIKTLEKYLPVLHTSCDSFLSFKSSFYHTLESYVINLILHLKEVAGHTNDTCIIFYEYIAINNAAFLKDRLTSYCDILKGSVCESQNNICHLLTQLTEELVESTFLHLFKYVSCSILFDADSYNFLHSKPFFEVSQIKFLRGLKYTKVMAYYSGLSMDPSKYFGSSPIGRTCAHYSAIADDELVTQTSFVKMWMPQQKVQCALWLTELKSVTHVWNDVIGLPNTLISTPIN</sequence>
<dbReference type="Proteomes" id="UP000887159">
    <property type="component" value="Unassembled WGS sequence"/>
</dbReference>
<accession>A0A8X7BF51</accession>
<dbReference type="AlphaFoldDB" id="A0A8X7BF51"/>